<organism evidence="1 2">
    <name type="scientific">Sagittula marina</name>
    <dbReference type="NCBI Taxonomy" id="943940"/>
    <lineage>
        <taxon>Bacteria</taxon>
        <taxon>Pseudomonadati</taxon>
        <taxon>Pseudomonadota</taxon>
        <taxon>Alphaproteobacteria</taxon>
        <taxon>Rhodobacterales</taxon>
        <taxon>Roseobacteraceae</taxon>
        <taxon>Sagittula</taxon>
    </lineage>
</organism>
<keyword evidence="2" id="KW-1185">Reference proteome</keyword>
<gene>
    <name evidence="1" type="ORF">GGQ68_001453</name>
</gene>
<dbReference type="Proteomes" id="UP000541426">
    <property type="component" value="Unassembled WGS sequence"/>
</dbReference>
<accession>A0A7W6DTV3</accession>
<evidence type="ECO:0000313" key="2">
    <source>
        <dbReference type="Proteomes" id="UP000541426"/>
    </source>
</evidence>
<comment type="caution">
    <text evidence="1">The sequence shown here is derived from an EMBL/GenBank/DDBJ whole genome shotgun (WGS) entry which is preliminary data.</text>
</comment>
<evidence type="ECO:0000313" key="1">
    <source>
        <dbReference type="EMBL" id="MBB3985124.1"/>
    </source>
</evidence>
<protein>
    <submittedName>
        <fullName evidence="1">Uncharacterized protein</fullName>
    </submittedName>
</protein>
<dbReference type="AlphaFoldDB" id="A0A7W6DTV3"/>
<dbReference type="EMBL" id="JACIEJ010000003">
    <property type="protein sequence ID" value="MBB3985124.1"/>
    <property type="molecule type" value="Genomic_DNA"/>
</dbReference>
<proteinExistence type="predicted"/>
<dbReference type="RefSeq" id="WP_183964383.1">
    <property type="nucleotide sequence ID" value="NZ_BAABBZ010000059.1"/>
</dbReference>
<name>A0A7W6DTV3_9RHOB</name>
<sequence>MSYVVLTGDVIASTALRIPDLDATLAEVGGVVDNLADWGVTARFARRGGDGWQIAMDTPRYDLRVALWIAARLRRLDKTRATRIAIARDTGPLTDTADLNAAHGAGYTASGRLLDALDGGARMAHASGGAMHSTVVLADHLALGWTQAQARAVTLMLPPDAGPRASAADQLGISRQAVDQALHAAGYPALDAALTAWEAAE</sequence>
<reference evidence="1 2" key="1">
    <citation type="submission" date="2020-08" db="EMBL/GenBank/DDBJ databases">
        <title>Genomic Encyclopedia of Type Strains, Phase IV (KMG-IV): sequencing the most valuable type-strain genomes for metagenomic binning, comparative biology and taxonomic classification.</title>
        <authorList>
            <person name="Goeker M."/>
        </authorList>
    </citation>
    <scope>NUCLEOTIDE SEQUENCE [LARGE SCALE GENOMIC DNA]</scope>
    <source>
        <strain evidence="1 2">DSM 102235</strain>
    </source>
</reference>